<evidence type="ECO:0000313" key="10">
    <source>
        <dbReference type="Proteomes" id="UP001595891"/>
    </source>
</evidence>
<evidence type="ECO:0000256" key="5">
    <source>
        <dbReference type="ARBA" id="ARBA00022840"/>
    </source>
</evidence>
<dbReference type="Gene3D" id="3.30.200.20">
    <property type="entry name" value="Phosphorylase Kinase, domain 1"/>
    <property type="match status" value="1"/>
</dbReference>
<evidence type="ECO:0000259" key="8">
    <source>
        <dbReference type="PROSITE" id="PS50011"/>
    </source>
</evidence>
<accession>A0ABV9EPV8</accession>
<evidence type="ECO:0000256" key="2">
    <source>
        <dbReference type="ARBA" id="ARBA00022679"/>
    </source>
</evidence>
<evidence type="ECO:0000256" key="7">
    <source>
        <dbReference type="SAM" id="Phobius"/>
    </source>
</evidence>
<gene>
    <name evidence="9" type="ORF">ACFO8L_36910</name>
</gene>
<dbReference type="PANTHER" id="PTHR43671">
    <property type="entry name" value="SERINE/THREONINE-PROTEIN KINASE NEK"/>
    <property type="match status" value="1"/>
</dbReference>
<sequence length="621" mass="63819">MRPRPLSPDEPGQIAGHRLISVLGEGGQGVVYLGEAPAGTRVAIKLLHVRAALDAESRRRFLREADTARRVAPFCTTRVLDVGAFHDRPYVISEYVPGASLAEAVATGGPRTGSGLQRLAVATLTALAAIHRAGVVHRDFKPGNVILGPEGPVVIDFGIARVGDQSTVGSGLVGTPAYIAPEELHGQPPSPASDVFSWACTMAYAATGRLAFTGTTIPALLLAISTREPDLSGVPDELRPLLADCLAKDPAARPTAAALLLGLTGDDRTADVVRTLPAGGTRDARTADGGGRDLPVHGGTTGGVTAPVPPGPAPGPRETAELERPGPGGPSGDVAGTAVRPGGATGSGGSSGSSGQPTIEGPGPGRPRRSRARRLVPGLVAVLAAVLVTVLVVLPRIRSSTGAEGVTATGTLLYDDTFGDRGNWDGYTFAPDAEGDARTTHGYEIDRGVYSIRADPGDPDGSALSPVPAKNPSSPSAVERDVMIGVTAELREGSTGPGAFGLLCRWDEEVPNGYAFTLGLDGTARIVRNAQGTRLDVAPPVRIEAPGAGRKVRVQAACRGTGARTRLTMWVDGTQVIDVTDPQTLPDSQISQVGLVARVPESGGGVITVCFDDFSVHRTTT</sequence>
<feature type="compositionally biased region" description="Gly residues" evidence="6">
    <location>
        <begin position="343"/>
        <end position="352"/>
    </location>
</feature>
<name>A0ABV9EPV8_9ACTN</name>
<keyword evidence="3" id="KW-0547">Nucleotide-binding</keyword>
<proteinExistence type="predicted"/>
<dbReference type="Gene3D" id="1.10.510.10">
    <property type="entry name" value="Transferase(Phosphotransferase) domain 1"/>
    <property type="match status" value="1"/>
</dbReference>
<dbReference type="PANTHER" id="PTHR43671:SF13">
    <property type="entry name" value="SERINE_THREONINE-PROTEIN KINASE NEK2"/>
    <property type="match status" value="1"/>
</dbReference>
<dbReference type="CDD" id="cd14014">
    <property type="entry name" value="STKc_PknB_like"/>
    <property type="match status" value="1"/>
</dbReference>
<feature type="transmembrane region" description="Helical" evidence="7">
    <location>
        <begin position="375"/>
        <end position="394"/>
    </location>
</feature>
<evidence type="ECO:0000313" key="9">
    <source>
        <dbReference type="EMBL" id="MFC4591722.1"/>
    </source>
</evidence>
<dbReference type="Pfam" id="PF00069">
    <property type="entry name" value="Pkinase"/>
    <property type="match status" value="1"/>
</dbReference>
<feature type="region of interest" description="Disordered" evidence="6">
    <location>
        <begin position="275"/>
        <end position="370"/>
    </location>
</feature>
<dbReference type="Gene3D" id="2.60.120.560">
    <property type="entry name" value="Exo-inulinase, domain 1"/>
    <property type="match status" value="1"/>
</dbReference>
<dbReference type="PROSITE" id="PS00108">
    <property type="entry name" value="PROTEIN_KINASE_ST"/>
    <property type="match status" value="1"/>
</dbReference>
<keyword evidence="7" id="KW-0812">Transmembrane</keyword>
<dbReference type="EMBL" id="JBHSFN010000036">
    <property type="protein sequence ID" value="MFC4591722.1"/>
    <property type="molecule type" value="Genomic_DNA"/>
</dbReference>
<dbReference type="InterPro" id="IPR050660">
    <property type="entry name" value="NEK_Ser/Thr_kinase"/>
</dbReference>
<keyword evidence="2 9" id="KW-0808">Transferase</keyword>
<evidence type="ECO:0000256" key="6">
    <source>
        <dbReference type="SAM" id="MobiDB-lite"/>
    </source>
</evidence>
<dbReference type="Proteomes" id="UP001595891">
    <property type="component" value="Unassembled WGS sequence"/>
</dbReference>
<dbReference type="InterPro" id="IPR000719">
    <property type="entry name" value="Prot_kinase_dom"/>
</dbReference>
<keyword evidence="5" id="KW-0067">ATP-binding</keyword>
<dbReference type="InterPro" id="IPR008271">
    <property type="entry name" value="Ser/Thr_kinase_AS"/>
</dbReference>
<dbReference type="InterPro" id="IPR011009">
    <property type="entry name" value="Kinase-like_dom_sf"/>
</dbReference>
<dbReference type="GO" id="GO:0004674">
    <property type="term" value="F:protein serine/threonine kinase activity"/>
    <property type="evidence" value="ECO:0007669"/>
    <property type="project" value="UniProtKB-EC"/>
</dbReference>
<keyword evidence="7" id="KW-1133">Transmembrane helix</keyword>
<dbReference type="PROSITE" id="PS50011">
    <property type="entry name" value="PROTEIN_KINASE_DOM"/>
    <property type="match status" value="1"/>
</dbReference>
<evidence type="ECO:0000256" key="1">
    <source>
        <dbReference type="ARBA" id="ARBA00012513"/>
    </source>
</evidence>
<reference evidence="10" key="1">
    <citation type="journal article" date="2019" name="Int. J. Syst. Evol. Microbiol.">
        <title>The Global Catalogue of Microorganisms (GCM) 10K type strain sequencing project: providing services to taxonomists for standard genome sequencing and annotation.</title>
        <authorList>
            <consortium name="The Broad Institute Genomics Platform"/>
            <consortium name="The Broad Institute Genome Sequencing Center for Infectious Disease"/>
            <person name="Wu L."/>
            <person name="Ma J."/>
        </authorList>
    </citation>
    <scope>NUCLEOTIDE SEQUENCE [LARGE SCALE GENOMIC DNA]</scope>
    <source>
        <strain evidence="10">CCUG 49560</strain>
    </source>
</reference>
<feature type="compositionally biased region" description="Basic and acidic residues" evidence="6">
    <location>
        <begin position="282"/>
        <end position="295"/>
    </location>
</feature>
<comment type="caution">
    <text evidence="9">The sequence shown here is derived from an EMBL/GenBank/DDBJ whole genome shotgun (WGS) entry which is preliminary data.</text>
</comment>
<dbReference type="RefSeq" id="WP_262845451.1">
    <property type="nucleotide sequence ID" value="NZ_JANZYP010000039.1"/>
</dbReference>
<organism evidence="9 10">
    <name type="scientific">Sphaerisporangium corydalis</name>
    <dbReference type="NCBI Taxonomy" id="1441875"/>
    <lineage>
        <taxon>Bacteria</taxon>
        <taxon>Bacillati</taxon>
        <taxon>Actinomycetota</taxon>
        <taxon>Actinomycetes</taxon>
        <taxon>Streptosporangiales</taxon>
        <taxon>Streptosporangiaceae</taxon>
        <taxon>Sphaerisporangium</taxon>
    </lineage>
</organism>
<keyword evidence="4 9" id="KW-0418">Kinase</keyword>
<keyword evidence="10" id="KW-1185">Reference proteome</keyword>
<dbReference type="EC" id="2.7.11.1" evidence="1"/>
<evidence type="ECO:0000256" key="3">
    <source>
        <dbReference type="ARBA" id="ARBA00022741"/>
    </source>
</evidence>
<evidence type="ECO:0000256" key="4">
    <source>
        <dbReference type="ARBA" id="ARBA00022777"/>
    </source>
</evidence>
<dbReference type="SUPFAM" id="SSF56112">
    <property type="entry name" value="Protein kinase-like (PK-like)"/>
    <property type="match status" value="1"/>
</dbReference>
<keyword evidence="7" id="KW-0472">Membrane</keyword>
<protein>
    <recommendedName>
        <fullName evidence="1">non-specific serine/threonine protein kinase</fullName>
        <ecNumber evidence="1">2.7.11.1</ecNumber>
    </recommendedName>
</protein>
<feature type="domain" description="Protein kinase" evidence="8">
    <location>
        <begin position="17"/>
        <end position="269"/>
    </location>
</feature>
<feature type="region of interest" description="Disordered" evidence="6">
    <location>
        <begin position="451"/>
        <end position="479"/>
    </location>
</feature>